<sequence length="279" mass="31740">MEEFNNLLKKALLKDYVPKKDVQQNEFLKKYPEFDGRGIKIAIIDSVVDLSLSGMQKTSTGLPKIIDCFDFTDNGNVDTSVIRKSGDDNTLTLLSGREISIPPNWKNPLNEWHLGKKFLQEIFPSLLEKMEEKEKLNENDIQEFPRFVDKIVAEKLSDNYNFDFIVWNDGKKWQACLIPSFLKHVENAKVLTNFHDEHQFCYLLDDISCGIRIEEGGNFLKLLICCHDHGTLVAQVVAAHFPNEPEKDGLAPGAQIISINFMGENVNVSTIKKANPKRA</sequence>
<dbReference type="AlphaFoldDB" id="A0A914Z0W0"/>
<feature type="domain" description="Peptidase S8/S53" evidence="1">
    <location>
        <begin position="227"/>
        <end position="269"/>
    </location>
</feature>
<proteinExistence type="predicted"/>
<dbReference type="Pfam" id="PF00082">
    <property type="entry name" value="Peptidase_S8"/>
    <property type="match status" value="1"/>
</dbReference>
<evidence type="ECO:0000259" key="1">
    <source>
        <dbReference type="Pfam" id="PF00082"/>
    </source>
</evidence>
<accession>A0A914Z0W0</accession>
<reference evidence="3" key="1">
    <citation type="submission" date="2022-11" db="UniProtKB">
        <authorList>
            <consortium name="WormBaseParasite"/>
        </authorList>
    </citation>
    <scope>IDENTIFICATION</scope>
</reference>
<dbReference type="WBParaSite" id="PSU_v2.g6361.t1">
    <property type="protein sequence ID" value="PSU_v2.g6361.t1"/>
    <property type="gene ID" value="PSU_v2.g6361"/>
</dbReference>
<organism evidence="2 3">
    <name type="scientific">Panagrolaimus superbus</name>
    <dbReference type="NCBI Taxonomy" id="310955"/>
    <lineage>
        <taxon>Eukaryota</taxon>
        <taxon>Metazoa</taxon>
        <taxon>Ecdysozoa</taxon>
        <taxon>Nematoda</taxon>
        <taxon>Chromadorea</taxon>
        <taxon>Rhabditida</taxon>
        <taxon>Tylenchina</taxon>
        <taxon>Panagrolaimomorpha</taxon>
        <taxon>Panagrolaimoidea</taxon>
        <taxon>Panagrolaimidae</taxon>
        <taxon>Panagrolaimus</taxon>
    </lineage>
</organism>
<keyword evidence="2" id="KW-1185">Reference proteome</keyword>
<evidence type="ECO:0000313" key="2">
    <source>
        <dbReference type="Proteomes" id="UP000887577"/>
    </source>
</evidence>
<evidence type="ECO:0000313" key="3">
    <source>
        <dbReference type="WBParaSite" id="PSU_v2.g6361.t1"/>
    </source>
</evidence>
<dbReference type="InterPro" id="IPR000209">
    <property type="entry name" value="Peptidase_S8/S53_dom"/>
</dbReference>
<dbReference type="GO" id="GO:0004252">
    <property type="term" value="F:serine-type endopeptidase activity"/>
    <property type="evidence" value="ECO:0007669"/>
    <property type="project" value="InterPro"/>
</dbReference>
<dbReference type="InterPro" id="IPR036852">
    <property type="entry name" value="Peptidase_S8/S53_dom_sf"/>
</dbReference>
<name>A0A914Z0W0_9BILA</name>
<dbReference type="Gene3D" id="3.40.50.200">
    <property type="entry name" value="Peptidase S8/S53 domain"/>
    <property type="match status" value="2"/>
</dbReference>
<dbReference type="GO" id="GO:0006508">
    <property type="term" value="P:proteolysis"/>
    <property type="evidence" value="ECO:0007669"/>
    <property type="project" value="InterPro"/>
</dbReference>
<dbReference type="Proteomes" id="UP000887577">
    <property type="component" value="Unplaced"/>
</dbReference>
<dbReference type="SUPFAM" id="SSF52743">
    <property type="entry name" value="Subtilisin-like"/>
    <property type="match status" value="1"/>
</dbReference>
<protein>
    <submittedName>
        <fullName evidence="3">Peptidase S8/S53 domain-containing protein</fullName>
    </submittedName>
</protein>